<keyword evidence="4" id="KW-1185">Reference proteome</keyword>
<dbReference type="InterPro" id="IPR042099">
    <property type="entry name" value="ANL_N_sf"/>
</dbReference>
<reference evidence="4" key="1">
    <citation type="journal article" date="2019" name="Int. J. Syst. Evol. Microbiol.">
        <title>The Global Catalogue of Microorganisms (GCM) 10K type strain sequencing project: providing services to taxonomists for standard genome sequencing and annotation.</title>
        <authorList>
            <consortium name="The Broad Institute Genomics Platform"/>
            <consortium name="The Broad Institute Genome Sequencing Center for Infectious Disease"/>
            <person name="Wu L."/>
            <person name="Ma J."/>
        </authorList>
    </citation>
    <scope>NUCLEOTIDE SEQUENCE [LARGE SCALE GENOMIC DNA]</scope>
    <source>
        <strain evidence="4">CGMCC 4.1467</strain>
    </source>
</reference>
<name>A0ABW2L750_9BACT</name>
<dbReference type="InterPro" id="IPR025110">
    <property type="entry name" value="AMP-bd_C"/>
</dbReference>
<dbReference type="InterPro" id="IPR045851">
    <property type="entry name" value="AMP-bd_C_sf"/>
</dbReference>
<dbReference type="PANTHER" id="PTHR43767">
    <property type="entry name" value="LONG-CHAIN-FATTY-ACID--COA LIGASE"/>
    <property type="match status" value="1"/>
</dbReference>
<dbReference type="InterPro" id="IPR020845">
    <property type="entry name" value="AMP-binding_CS"/>
</dbReference>
<dbReference type="Pfam" id="PF13193">
    <property type="entry name" value="AMP-binding_C"/>
    <property type="match status" value="1"/>
</dbReference>
<evidence type="ECO:0000313" key="3">
    <source>
        <dbReference type="EMBL" id="MFC7338187.1"/>
    </source>
</evidence>
<comment type="caution">
    <text evidence="3">The sequence shown here is derived from an EMBL/GenBank/DDBJ whole genome shotgun (WGS) entry which is preliminary data.</text>
</comment>
<dbReference type="InterPro" id="IPR000873">
    <property type="entry name" value="AMP-dep_synth/lig_dom"/>
</dbReference>
<organism evidence="3 4">
    <name type="scientific">Haloferula chungangensis</name>
    <dbReference type="NCBI Taxonomy" id="1048331"/>
    <lineage>
        <taxon>Bacteria</taxon>
        <taxon>Pseudomonadati</taxon>
        <taxon>Verrucomicrobiota</taxon>
        <taxon>Verrucomicrobiia</taxon>
        <taxon>Verrucomicrobiales</taxon>
        <taxon>Verrucomicrobiaceae</taxon>
        <taxon>Haloferula</taxon>
    </lineage>
</organism>
<dbReference type="RefSeq" id="WP_379713214.1">
    <property type="nucleotide sequence ID" value="NZ_JBHTBS010000006.1"/>
</dbReference>
<feature type="domain" description="AMP-dependent synthetase/ligase" evidence="1">
    <location>
        <begin position="12"/>
        <end position="373"/>
    </location>
</feature>
<sequence>MNEMTLQETLLRTSKRFPQHSAFADSSGAKVTFSEAVTKCLFLSGRLKPLWKDSEKVGLLLPPSVGGALLNWTALLMGRIPVNINYTLSRDAIISCLEQCGITDLIVSGKLMKRLKLELPVKTHLIEDLVKQPRLSEKLRAGFLAKATSVKGLLDRLGGSNAGPDDLATIIFSSGSTGTPKGVMISHRNVISNVHQVSEAYEFTERDCMLGVLPFFHSFGFMATIAGPAVFGFQCAYHFNPMESKVIGPLAAEHGVTIMIATPTFLQFYLRGLEAEQLKNLRLVVVGAEKLPVRTAEAFREKFGCQPLEAYGCTECSPGVAVNHPNSFRPGSIGKLLNRMEAMLVDPATGKRLPEAEPGLLRVRGPNVMRGYLGMPEKTREVLKDGWYDTGDIVRIDAEGFLWIEGRLSRFSKIAGEMVPHGKVEEVLNELTGQTDQCFAVTGVPDERKGERLVVLHTANQELLDEVLAKLSDSSLPNLWKPKAGQFVAVETLPYLGSGKLDLKELQRIAAAG</sequence>
<dbReference type="Pfam" id="PF00501">
    <property type="entry name" value="AMP-binding"/>
    <property type="match status" value="1"/>
</dbReference>
<dbReference type="InterPro" id="IPR050237">
    <property type="entry name" value="ATP-dep_AMP-bd_enzyme"/>
</dbReference>
<evidence type="ECO:0000259" key="1">
    <source>
        <dbReference type="Pfam" id="PF00501"/>
    </source>
</evidence>
<gene>
    <name evidence="3" type="ORF">ACFQY0_13415</name>
</gene>
<dbReference type="Gene3D" id="3.30.300.30">
    <property type="match status" value="1"/>
</dbReference>
<dbReference type="SUPFAM" id="SSF56801">
    <property type="entry name" value="Acetyl-CoA synthetase-like"/>
    <property type="match status" value="1"/>
</dbReference>
<dbReference type="Gene3D" id="3.40.50.12780">
    <property type="entry name" value="N-terminal domain of ligase-like"/>
    <property type="match status" value="1"/>
</dbReference>
<dbReference type="PROSITE" id="PS00455">
    <property type="entry name" value="AMP_BINDING"/>
    <property type="match status" value="1"/>
</dbReference>
<accession>A0ABW2L750</accession>
<feature type="domain" description="AMP-binding enzyme C-terminal" evidence="2">
    <location>
        <begin position="423"/>
        <end position="500"/>
    </location>
</feature>
<evidence type="ECO:0000313" key="4">
    <source>
        <dbReference type="Proteomes" id="UP001596472"/>
    </source>
</evidence>
<evidence type="ECO:0000259" key="2">
    <source>
        <dbReference type="Pfam" id="PF13193"/>
    </source>
</evidence>
<protein>
    <submittedName>
        <fullName evidence="3">AMP-binding protein</fullName>
    </submittedName>
</protein>
<dbReference type="Proteomes" id="UP001596472">
    <property type="component" value="Unassembled WGS sequence"/>
</dbReference>
<dbReference type="EMBL" id="JBHTBS010000006">
    <property type="protein sequence ID" value="MFC7338187.1"/>
    <property type="molecule type" value="Genomic_DNA"/>
</dbReference>
<dbReference type="PANTHER" id="PTHR43767:SF1">
    <property type="entry name" value="NONRIBOSOMAL PEPTIDE SYNTHASE PES1 (EUROFUNG)-RELATED"/>
    <property type="match status" value="1"/>
</dbReference>
<proteinExistence type="predicted"/>